<reference evidence="1" key="1">
    <citation type="submission" date="2018-05" db="EMBL/GenBank/DDBJ databases">
        <authorList>
            <person name="Lanie J.A."/>
            <person name="Ng W.-L."/>
            <person name="Kazmierczak K.M."/>
            <person name="Andrzejewski T.M."/>
            <person name="Davidsen T.M."/>
            <person name="Wayne K.J."/>
            <person name="Tettelin H."/>
            <person name="Glass J.I."/>
            <person name="Rusch D."/>
            <person name="Podicherti R."/>
            <person name="Tsui H.-C.T."/>
            <person name="Winkler M.E."/>
        </authorList>
    </citation>
    <scope>NUCLEOTIDE SEQUENCE</scope>
</reference>
<dbReference type="AlphaFoldDB" id="A0A381PA70"/>
<dbReference type="EMBL" id="UINC01000911">
    <property type="protein sequence ID" value="SUZ63227.1"/>
    <property type="molecule type" value="Genomic_DNA"/>
</dbReference>
<gene>
    <name evidence="1" type="ORF">METZ01_LOCUS16081</name>
</gene>
<organism evidence="1">
    <name type="scientific">marine metagenome</name>
    <dbReference type="NCBI Taxonomy" id="408172"/>
    <lineage>
        <taxon>unclassified sequences</taxon>
        <taxon>metagenomes</taxon>
        <taxon>ecological metagenomes</taxon>
    </lineage>
</organism>
<dbReference type="PROSITE" id="PS51257">
    <property type="entry name" value="PROKAR_LIPOPROTEIN"/>
    <property type="match status" value="1"/>
</dbReference>
<accession>A0A381PA70</accession>
<protein>
    <submittedName>
        <fullName evidence="1">Uncharacterized protein</fullName>
    </submittedName>
</protein>
<name>A0A381PA70_9ZZZZ</name>
<proteinExistence type="predicted"/>
<sequence>MTRTLSLISLAAAAFIGCAAFQIQVLPPGNGVDDNMAISACGSLELFTSLVTEEKAWRAENPEVAYARPRVGQSLCELYASIGAPSNSEIIQSADGLDEMELQYRTRGSGVANVQIRDSSATSRGAGGGTSGEQWIFGETDSNYIYHGVRLKQRDGGEFFVSAVGW</sequence>
<evidence type="ECO:0000313" key="1">
    <source>
        <dbReference type="EMBL" id="SUZ63227.1"/>
    </source>
</evidence>